<organism evidence="1 2">
    <name type="scientific">Candolleomyces eurysporus</name>
    <dbReference type="NCBI Taxonomy" id="2828524"/>
    <lineage>
        <taxon>Eukaryota</taxon>
        <taxon>Fungi</taxon>
        <taxon>Dikarya</taxon>
        <taxon>Basidiomycota</taxon>
        <taxon>Agaricomycotina</taxon>
        <taxon>Agaricomycetes</taxon>
        <taxon>Agaricomycetidae</taxon>
        <taxon>Agaricales</taxon>
        <taxon>Agaricineae</taxon>
        <taxon>Psathyrellaceae</taxon>
        <taxon>Candolleomyces</taxon>
    </lineage>
</organism>
<feature type="non-terminal residue" evidence="1">
    <location>
        <position position="59"/>
    </location>
</feature>
<dbReference type="PANTHER" id="PTHR10623">
    <property type="entry name" value="MICROTUBULE-ASSOCIATED PROTEIN RP/EB FAMILY MEMBER"/>
    <property type="match status" value="1"/>
</dbReference>
<dbReference type="Gene3D" id="1.10.418.10">
    <property type="entry name" value="Calponin-like domain"/>
    <property type="match status" value="1"/>
</dbReference>
<proteinExistence type="predicted"/>
<gene>
    <name evidence="1" type="ORF">H1R20_g234</name>
</gene>
<evidence type="ECO:0000313" key="2">
    <source>
        <dbReference type="Proteomes" id="UP001140091"/>
    </source>
</evidence>
<dbReference type="SUPFAM" id="SSF47576">
    <property type="entry name" value="Calponin-homology domain, CH-domain"/>
    <property type="match status" value="1"/>
</dbReference>
<protein>
    <submittedName>
        <fullName evidence="1">Uncharacterized protein</fullName>
    </submittedName>
</protein>
<dbReference type="OrthoDB" id="2119228at2759"/>
<dbReference type="Proteomes" id="UP001140091">
    <property type="component" value="Unassembled WGS sequence"/>
</dbReference>
<accession>A0A9W8JLQ1</accession>
<reference evidence="1" key="1">
    <citation type="submission" date="2022-06" db="EMBL/GenBank/DDBJ databases">
        <title>Genome Sequence of Candolleomyces eurysporus.</title>
        <authorList>
            <person name="Buettner E."/>
        </authorList>
    </citation>
    <scope>NUCLEOTIDE SEQUENCE</scope>
    <source>
        <strain evidence="1">VTCC 930004</strain>
    </source>
</reference>
<comment type="caution">
    <text evidence="1">The sequence shown here is derived from an EMBL/GenBank/DDBJ whole genome shotgun (WGS) entry which is preliminary data.</text>
</comment>
<dbReference type="InterPro" id="IPR036872">
    <property type="entry name" value="CH_dom_sf"/>
</dbReference>
<evidence type="ECO:0000313" key="1">
    <source>
        <dbReference type="EMBL" id="KAJ2936827.1"/>
    </source>
</evidence>
<sequence length="59" mass="6598">MSSRTDLLAWLNELLQINYTKIEQCGTGGAYCQIMDSIYGAYHWPSLVVLGGAESSMFY</sequence>
<name>A0A9W8JLQ1_9AGAR</name>
<dbReference type="InterPro" id="IPR027328">
    <property type="entry name" value="MAPRE"/>
</dbReference>
<keyword evidence="2" id="KW-1185">Reference proteome</keyword>
<dbReference type="EMBL" id="JANBPK010000015">
    <property type="protein sequence ID" value="KAJ2936827.1"/>
    <property type="molecule type" value="Genomic_DNA"/>
</dbReference>
<dbReference type="AlphaFoldDB" id="A0A9W8JLQ1"/>
<dbReference type="GO" id="GO:0008017">
    <property type="term" value="F:microtubule binding"/>
    <property type="evidence" value="ECO:0007669"/>
    <property type="project" value="InterPro"/>
</dbReference>